<reference evidence="1 2" key="1">
    <citation type="journal article" date="2018" name="Nat. Genet.">
        <title>The Rosa genome provides new insights in the design of modern roses.</title>
        <authorList>
            <person name="Bendahmane M."/>
        </authorList>
    </citation>
    <scope>NUCLEOTIDE SEQUENCE [LARGE SCALE GENOMIC DNA]</scope>
    <source>
        <strain evidence="2">cv. Old Blush</strain>
    </source>
</reference>
<dbReference type="AlphaFoldDB" id="A0A2P6QW52"/>
<dbReference type="Gramene" id="PRQ38428">
    <property type="protein sequence ID" value="PRQ38428"/>
    <property type="gene ID" value="RchiOBHm_Chr4g0413811"/>
</dbReference>
<organism evidence="1 2">
    <name type="scientific">Rosa chinensis</name>
    <name type="common">China rose</name>
    <dbReference type="NCBI Taxonomy" id="74649"/>
    <lineage>
        <taxon>Eukaryota</taxon>
        <taxon>Viridiplantae</taxon>
        <taxon>Streptophyta</taxon>
        <taxon>Embryophyta</taxon>
        <taxon>Tracheophyta</taxon>
        <taxon>Spermatophyta</taxon>
        <taxon>Magnoliopsida</taxon>
        <taxon>eudicotyledons</taxon>
        <taxon>Gunneridae</taxon>
        <taxon>Pentapetalae</taxon>
        <taxon>rosids</taxon>
        <taxon>fabids</taxon>
        <taxon>Rosales</taxon>
        <taxon>Rosaceae</taxon>
        <taxon>Rosoideae</taxon>
        <taxon>Rosoideae incertae sedis</taxon>
        <taxon>Rosa</taxon>
    </lineage>
</organism>
<proteinExistence type="predicted"/>
<name>A0A2P6QW52_ROSCH</name>
<gene>
    <name evidence="1" type="ORF">RchiOBHm_Chr4g0413811</name>
</gene>
<comment type="caution">
    <text evidence="1">The sequence shown here is derived from an EMBL/GenBank/DDBJ whole genome shotgun (WGS) entry which is preliminary data.</text>
</comment>
<dbReference type="Proteomes" id="UP000238479">
    <property type="component" value="Chromosome 4"/>
</dbReference>
<keyword evidence="2" id="KW-1185">Reference proteome</keyword>
<evidence type="ECO:0000313" key="1">
    <source>
        <dbReference type="EMBL" id="PRQ38428.1"/>
    </source>
</evidence>
<protein>
    <submittedName>
        <fullName evidence="1">Uncharacterized protein</fullName>
    </submittedName>
</protein>
<accession>A0A2P6QW52</accession>
<dbReference type="EMBL" id="PDCK01000042">
    <property type="protein sequence ID" value="PRQ38428.1"/>
    <property type="molecule type" value="Genomic_DNA"/>
</dbReference>
<evidence type="ECO:0000313" key="2">
    <source>
        <dbReference type="Proteomes" id="UP000238479"/>
    </source>
</evidence>
<sequence>MILSHSLLVLSSLSLSLSFFFFFHLLSYSMFIPSFSSSSYDFRHTLLLFLFPHTSNFGSCVDVNKVADLQIGKFSFQIQILPCWGEGQEN</sequence>